<accession>A0A8S1QT58</accession>
<organism evidence="1 2">
    <name type="scientific">Paramecium sonneborni</name>
    <dbReference type="NCBI Taxonomy" id="65129"/>
    <lineage>
        <taxon>Eukaryota</taxon>
        <taxon>Sar</taxon>
        <taxon>Alveolata</taxon>
        <taxon>Ciliophora</taxon>
        <taxon>Intramacronucleata</taxon>
        <taxon>Oligohymenophorea</taxon>
        <taxon>Peniculida</taxon>
        <taxon>Parameciidae</taxon>
        <taxon>Paramecium</taxon>
    </lineage>
</organism>
<evidence type="ECO:0000313" key="2">
    <source>
        <dbReference type="Proteomes" id="UP000692954"/>
    </source>
</evidence>
<comment type="caution">
    <text evidence="1">The sequence shown here is derived from an EMBL/GenBank/DDBJ whole genome shotgun (WGS) entry which is preliminary data.</text>
</comment>
<sequence length="170" mass="20010">MNKQFNKTSPSEIFLTAQIKQAQTEDSLDQIKQISSINLEKELDEWNDEQETYDLINEVEYKMLNFRSELRRERAEIESTKSQQKLLEIVAQSKIKQTEASLKFTVEALENKFIRQQGTTNGYVEYIQQSIAQQKKEDASINHYMKLLEKRVEALEFELGIENVNQQQEL</sequence>
<name>A0A8S1QT58_9CILI</name>
<reference evidence="1" key="1">
    <citation type="submission" date="2021-01" db="EMBL/GenBank/DDBJ databases">
        <authorList>
            <consortium name="Genoscope - CEA"/>
            <person name="William W."/>
        </authorList>
    </citation>
    <scope>NUCLEOTIDE SEQUENCE</scope>
</reference>
<dbReference type="EMBL" id="CAJJDN010000117">
    <property type="protein sequence ID" value="CAD8118342.1"/>
    <property type="molecule type" value="Genomic_DNA"/>
</dbReference>
<proteinExistence type="predicted"/>
<dbReference type="Proteomes" id="UP000692954">
    <property type="component" value="Unassembled WGS sequence"/>
</dbReference>
<dbReference type="AlphaFoldDB" id="A0A8S1QT58"/>
<evidence type="ECO:0000313" key="1">
    <source>
        <dbReference type="EMBL" id="CAD8118342.1"/>
    </source>
</evidence>
<protein>
    <submittedName>
        <fullName evidence="1">Uncharacterized protein</fullName>
    </submittedName>
</protein>
<gene>
    <name evidence="1" type="ORF">PSON_ATCC_30995.1.T1170026</name>
</gene>
<keyword evidence="2" id="KW-1185">Reference proteome</keyword>